<feature type="transmembrane region" description="Helical" evidence="1">
    <location>
        <begin position="35"/>
        <end position="56"/>
    </location>
</feature>
<organism evidence="2 3">
    <name type="scientific">Prototheca wickerhamii</name>
    <dbReference type="NCBI Taxonomy" id="3111"/>
    <lineage>
        <taxon>Eukaryota</taxon>
        <taxon>Viridiplantae</taxon>
        <taxon>Chlorophyta</taxon>
        <taxon>core chlorophytes</taxon>
        <taxon>Trebouxiophyceae</taxon>
        <taxon>Chlorellales</taxon>
        <taxon>Chlorellaceae</taxon>
        <taxon>Prototheca</taxon>
    </lineage>
</organism>
<keyword evidence="1" id="KW-1133">Transmembrane helix</keyword>
<keyword evidence="1" id="KW-0812">Transmembrane</keyword>
<evidence type="ECO:0000313" key="3">
    <source>
        <dbReference type="Proteomes" id="UP001255856"/>
    </source>
</evidence>
<comment type="caution">
    <text evidence="2">The sequence shown here is derived from an EMBL/GenBank/DDBJ whole genome shotgun (WGS) entry which is preliminary data.</text>
</comment>
<evidence type="ECO:0000313" key="2">
    <source>
        <dbReference type="EMBL" id="KAK2080359.1"/>
    </source>
</evidence>
<keyword evidence="1" id="KW-0472">Membrane</keyword>
<protein>
    <submittedName>
        <fullName evidence="2">Uncharacterized protein</fullName>
    </submittedName>
</protein>
<feature type="transmembrane region" description="Helical" evidence="1">
    <location>
        <begin position="126"/>
        <end position="148"/>
    </location>
</feature>
<name>A0AAD9IKQ8_PROWI</name>
<gene>
    <name evidence="2" type="ORF">QBZ16_000212</name>
</gene>
<feature type="transmembrane region" description="Helical" evidence="1">
    <location>
        <begin position="91"/>
        <end position="114"/>
    </location>
</feature>
<accession>A0AAD9IKQ8</accession>
<dbReference type="AlphaFoldDB" id="A0AAD9IKQ8"/>
<feature type="transmembrane region" description="Helical" evidence="1">
    <location>
        <begin position="62"/>
        <end position="84"/>
    </location>
</feature>
<dbReference type="Proteomes" id="UP001255856">
    <property type="component" value="Unassembled WGS sequence"/>
</dbReference>
<sequence>MHAFGATDLRPRLAVRGAVEDSQGRFVLETEARHAVLHDFCMGIPGGVLLFAAGIAGRLSGAGRGAAIITLGGAAQMTLAFMSLKAWRRRSLAFGSVLTTMQAGVCAFLSAQLFKVLSASHKLAPKIVHGVLLAVSSLLLLFLVYNLLAGGNPPPKKGKTSN</sequence>
<reference evidence="2" key="1">
    <citation type="submission" date="2021-01" db="EMBL/GenBank/DDBJ databases">
        <authorList>
            <person name="Eckstrom K.M.E."/>
        </authorList>
    </citation>
    <scope>NUCLEOTIDE SEQUENCE</scope>
    <source>
        <strain evidence="2">UVCC 0001</strain>
    </source>
</reference>
<dbReference type="EMBL" id="JASFZW010000001">
    <property type="protein sequence ID" value="KAK2080359.1"/>
    <property type="molecule type" value="Genomic_DNA"/>
</dbReference>
<keyword evidence="3" id="KW-1185">Reference proteome</keyword>
<proteinExistence type="predicted"/>
<evidence type="ECO:0000256" key="1">
    <source>
        <dbReference type="SAM" id="Phobius"/>
    </source>
</evidence>